<reference evidence="2 3" key="1">
    <citation type="journal article" date="2014" name="Genome Announc.">
        <title>Draft genome sequences of eight enterohepatic helicobacter species isolated from both laboratory and wild rodents.</title>
        <authorList>
            <person name="Sheh A."/>
            <person name="Shen Z."/>
            <person name="Fox J.G."/>
        </authorList>
    </citation>
    <scope>NUCLEOTIDE SEQUENCE [LARGE SCALE GENOMIC DNA]</scope>
    <source>
        <strain evidence="2 3">MIT 97-6194</strain>
    </source>
</reference>
<name>A0A347VSQ0_9HELI</name>
<dbReference type="Proteomes" id="UP000477070">
    <property type="component" value="Unassembled WGS sequence"/>
</dbReference>
<dbReference type="AlphaFoldDB" id="A0A347VSQ0"/>
<reference evidence="2 3" key="2">
    <citation type="journal article" date="2016" name="Infect. Immun.">
        <title>Helicobacter saguini, a Novel Helicobacter Isolated from Cotton-Top Tamarins with Ulcerative Colitis, Has Proinflammatory Properties and Induces Typhlocolitis and Dysplasia in Gnotobiotic IL-10-/- Mice.</title>
        <authorList>
            <person name="Shen Z."/>
            <person name="Mannion A."/>
            <person name="Whary M.T."/>
            <person name="Muthupalani S."/>
            <person name="Sheh A."/>
            <person name="Feng Y."/>
            <person name="Gong G."/>
            <person name="Vandamme P."/>
            <person name="Holcombe H.R."/>
            <person name="Paster B.J."/>
            <person name="Fox J.G."/>
        </authorList>
    </citation>
    <scope>NUCLEOTIDE SEQUENCE [LARGE SCALE GENOMIC DNA]</scope>
    <source>
        <strain evidence="2 3">MIT 97-6194</strain>
    </source>
</reference>
<evidence type="ECO:0000313" key="4">
    <source>
        <dbReference type="Proteomes" id="UP000477070"/>
    </source>
</evidence>
<gene>
    <name evidence="1" type="ORF">DCO61_04385</name>
    <name evidence="2" type="ORF">LS64_003145</name>
</gene>
<dbReference type="EMBL" id="JRMP02000004">
    <property type="protein sequence ID" value="TLD94934.1"/>
    <property type="molecule type" value="Genomic_DNA"/>
</dbReference>
<dbReference type="OrthoDB" id="5329668at2"/>
<accession>A0A347VSQ0</accession>
<dbReference type="EMBL" id="QBIU01000001">
    <property type="protein sequence ID" value="MWV69265.1"/>
    <property type="molecule type" value="Genomic_DNA"/>
</dbReference>
<organism evidence="2 3">
    <name type="scientific">Helicobacter saguini</name>
    <dbReference type="NCBI Taxonomy" id="1548018"/>
    <lineage>
        <taxon>Bacteria</taxon>
        <taxon>Pseudomonadati</taxon>
        <taxon>Campylobacterota</taxon>
        <taxon>Epsilonproteobacteria</taxon>
        <taxon>Campylobacterales</taxon>
        <taxon>Helicobacteraceae</taxon>
        <taxon>Helicobacter</taxon>
    </lineage>
</organism>
<proteinExistence type="predicted"/>
<dbReference type="STRING" id="1548018.LS64_06870"/>
<sequence length="259" mass="30334">MNKLQQIGASRFNKATTFAPYEVHTHIKDNKPNFYNRQKGIYRHPLSKGNKISCLLQDLNLFYQNYATLCKLDSTWESEKGLRAFSEYYNSMLYSHLIYDEKLNRLGQNKIPSIPRDSNIEHIENDVNMRLNVGLCVKCYFQDILQYNKDFQCDVSLLCIKKTENGKLRFFKADFKSDFIFSDFDFASDDILLLKSYHLAMDIQQTIVFSKIPHYNVCTISKESRGVYIQSFIDKYMGINGNNGDYRDILAHNKEIRNA</sequence>
<reference evidence="1 4" key="4">
    <citation type="submission" date="2019-12" db="EMBL/GenBank/DDBJ databases">
        <title>Multi-Generational Helicobacter saguini Isolates.</title>
        <authorList>
            <person name="Mannion A."/>
            <person name="Shen Z."/>
            <person name="Fox J.G."/>
        </authorList>
    </citation>
    <scope>NUCLEOTIDE SEQUENCE [LARGE SCALE GENOMIC DNA]</scope>
    <source>
        <strain evidence="1">16-048</strain>
        <strain evidence="4">16-048 (F4)</strain>
    </source>
</reference>
<protein>
    <submittedName>
        <fullName evidence="2">Uncharacterized protein</fullName>
    </submittedName>
</protein>
<dbReference type="Proteomes" id="UP000029714">
    <property type="component" value="Unassembled WGS sequence"/>
</dbReference>
<evidence type="ECO:0000313" key="3">
    <source>
        <dbReference type="Proteomes" id="UP000029714"/>
    </source>
</evidence>
<evidence type="ECO:0000313" key="1">
    <source>
        <dbReference type="EMBL" id="MWV69265.1"/>
    </source>
</evidence>
<keyword evidence="3" id="KW-1185">Reference proteome</keyword>
<dbReference type="RefSeq" id="WP_118949157.1">
    <property type="nucleotide sequence ID" value="NZ_JRMP02000004.1"/>
</dbReference>
<comment type="caution">
    <text evidence="2">The sequence shown here is derived from an EMBL/GenBank/DDBJ whole genome shotgun (WGS) entry which is preliminary data.</text>
</comment>
<evidence type="ECO:0000313" key="2">
    <source>
        <dbReference type="EMBL" id="TLD94934.1"/>
    </source>
</evidence>
<reference evidence="2" key="3">
    <citation type="submission" date="2018-04" db="EMBL/GenBank/DDBJ databases">
        <authorList>
            <person name="Sheh A."/>
            <person name="Shen Z."/>
            <person name="Mannion A.J."/>
            <person name="Fox J.G."/>
        </authorList>
    </citation>
    <scope>NUCLEOTIDE SEQUENCE</scope>
    <source>
        <strain evidence="2">MIT 97-6194</strain>
    </source>
</reference>